<evidence type="ECO:0000313" key="4">
    <source>
        <dbReference type="EMBL" id="BBF72500.1"/>
    </source>
</evidence>
<dbReference type="InterPro" id="IPR039187">
    <property type="entry name" value="SNO_AAA"/>
</dbReference>
<dbReference type="PANTHER" id="PTHR12706:SF30">
    <property type="entry name" value="PROTEIN STRAWBERRY NOTCH-RELATED"/>
    <property type="match status" value="1"/>
</dbReference>
<keyword evidence="4" id="KW-0614">Plasmid</keyword>
<dbReference type="Gene3D" id="3.40.50.150">
    <property type="entry name" value="Vaccinia Virus protein VP39"/>
    <property type="match status" value="1"/>
</dbReference>
<feature type="domain" description="Strawberry notch helicase C" evidence="2">
    <location>
        <begin position="893"/>
        <end position="1147"/>
    </location>
</feature>
<gene>
    <name evidence="4" type="ORF">SBA_pBAR3_0670</name>
</gene>
<dbReference type="Pfam" id="PF13871">
    <property type="entry name" value="Helicase_C_4"/>
    <property type="match status" value="1"/>
</dbReference>
<organism evidence="4 5">
    <name type="scientific">Sphingomonas bisphenolicum</name>
    <dbReference type="NCBI Taxonomy" id="296544"/>
    <lineage>
        <taxon>Bacteria</taxon>
        <taxon>Pseudomonadati</taxon>
        <taxon>Pseudomonadota</taxon>
        <taxon>Alphaproteobacteria</taxon>
        <taxon>Sphingomonadales</taxon>
        <taxon>Sphingomonadaceae</taxon>
        <taxon>Sphingomonas</taxon>
    </lineage>
</organism>
<dbReference type="Proteomes" id="UP001059971">
    <property type="component" value="Plasmid pBAR3"/>
</dbReference>
<dbReference type="InterPro" id="IPR029063">
    <property type="entry name" value="SAM-dependent_MTases_sf"/>
</dbReference>
<dbReference type="SUPFAM" id="SSF53335">
    <property type="entry name" value="S-adenosyl-L-methionine-dependent methyltransferases"/>
    <property type="match status" value="1"/>
</dbReference>
<dbReference type="EMBL" id="AP018821">
    <property type="protein sequence ID" value="BBF72500.1"/>
    <property type="molecule type" value="Genomic_DNA"/>
</dbReference>
<protein>
    <submittedName>
        <fullName evidence="4">Methylase</fullName>
    </submittedName>
</protein>
<reference evidence="4" key="1">
    <citation type="submission" date="2018-07" db="EMBL/GenBank/DDBJ databases">
        <title>Complete genome sequence of Sphingomonas bisphenolicum strain AO1, a bisphenol A degradative bacterium isolated from Japanese farm field.</title>
        <authorList>
            <person name="Murakami M."/>
            <person name="Koh M."/>
            <person name="Koba S."/>
            <person name="Matsumura Y."/>
        </authorList>
    </citation>
    <scope>NUCLEOTIDE SEQUENCE</scope>
    <source>
        <strain evidence="4">AO1</strain>
        <plasmid evidence="4">pBAR3</plasmid>
    </source>
</reference>
<comment type="similarity">
    <text evidence="1">Belongs to the SBNO family.</text>
</comment>
<dbReference type="PANTHER" id="PTHR12706">
    <property type="entry name" value="STRAWBERRY NOTCH-RELATED"/>
    <property type="match status" value="1"/>
</dbReference>
<proteinExistence type="inferred from homology"/>
<dbReference type="InterPro" id="IPR026741">
    <property type="entry name" value="SNO"/>
</dbReference>
<keyword evidence="5" id="KW-1185">Reference proteome</keyword>
<dbReference type="GO" id="GO:0032259">
    <property type="term" value="P:methylation"/>
    <property type="evidence" value="ECO:0007669"/>
    <property type="project" value="UniProtKB-KW"/>
</dbReference>
<dbReference type="SUPFAM" id="SSF52540">
    <property type="entry name" value="P-loop containing nucleoside triphosphate hydrolases"/>
    <property type="match status" value="1"/>
</dbReference>
<dbReference type="InterPro" id="IPR027417">
    <property type="entry name" value="P-loop_NTPase"/>
</dbReference>
<dbReference type="PRINTS" id="PR00507">
    <property type="entry name" value="N12N6MTFRASE"/>
</dbReference>
<feature type="domain" description="Strawberry notch AAA" evidence="3">
    <location>
        <begin position="401"/>
        <end position="718"/>
    </location>
</feature>
<dbReference type="Gene3D" id="3.40.50.300">
    <property type="entry name" value="P-loop containing nucleotide triphosphate hydrolases"/>
    <property type="match status" value="1"/>
</dbReference>
<accession>A0ABM7G9N4</accession>
<sequence>MLPKGQLSQEHTLMSDLFAAAAASDRLAAQALLPLLRSGAPITRRQLNEAMTSAFGGSDADGRWTQRDSFELLEHATALYLREKPYALESFADVTQAHALVQRLPTQTVRSEAQIAWQQFSTPADIAALAVLLADVGPQDVVLEPSAGNGLLVAQLGDHRSLQLNELDPTRRSRLAALFPEALITGHDGAAIGSLMARQERPSVILMNPPFSRSLGRGADDLAAVRHLQAALRHLAPAGRLVAIMPDWFGPSARMHDHFETVLREASVRTSLRLEKCYTKHGTSIAVRVFVIDKVAGNAPPAVIQRASVEELAAVLTVPPRAAPPVVAAPVRAAPVSGKGISLFRAVKSAPVKPRAYFAPARNDVLPVDYERLEAPAPLLEQTGVYLPYRPSRIVFDKAGEHPTALVESVAMGSIAAPIPHYVPRLPERTVSERLLSASQLETVVYAGHAWSQTLPGRFNPDREGVGLVLAEDGRTYRKGFFLGDGTGAGKGRQVAACILDNWLQGRRRNIWVTKNEPLLEDARRDWTALGGVSADVQPVGNWKIDEPITLEQGVLFVTYPTLRSARGEHSRLKQILDWAGEDFEGVIFFDEAHEMGGVAGGEGALGAKAGSQQGICGVLLQNHLPGARVGYASATGASDINNLAYAVRLGLWGPETSFPDREQFISSIRQGGIAAMELVARDLKASGLYLARALSFAGVEYDILKHELTPAQIEIYDIYADAWAIIHRNMEAALELTGVVDGLEGNTLNSGAKASARSRFESTKQRFFGQVLLSMKLPTVIAAAEQHLAEGKSVVMQLVTTAESILDRRLGQLAPDERAELDIDLSPREYVIDYLERAFPTRQMRVFTDDTGAERSVPMDDENGNPVYNPQALAARANLIEQLCALPPITSALDGLLNHFGHDNVAEITGRTKRLIQASDGRQKLETRSTRTSQAEAAAFMGGLKRILIFSDAGGTGRSYHASLDAVNQEQRAHLLLEPGWRADRAIQGLGRTHRTHQACTPLFRPVTTDCKGELRFTSTIARRLDTLGALTRGQRQTGGQNLFDPADNLESSYACAALTSWFHLLHLGKLKSTTLAEFEERTGLELTDKDGVLKDELPPIQRWLNRLLALPIGLQNRIFEEFLALVETRVQAAREAGRLDVGVETMLVDTATIIDDTILRTDPVSGATSHLLTIEVARRKTPVSLERILRIAESHPRHAFLRNAKSGLVALQVKARAHMEEKDGTPIPRIELMRPTRNDYMRLADLAETAWSPIDEETFRALWAAEAEAAAAQVDTETIRLATGLLLPIWSALPSDHLVVNRIADQSGQSWLGRIVFDDHVVQLYTKLGLDRAENLPPGDIVKSALGGRSVELTQPFPMAIKRAVVNGLPRIELVGAPPAQLAYLKSLGCFTEIISYRTRVFVPVEGAADILGRLLRPEARAA</sequence>
<evidence type="ECO:0000256" key="1">
    <source>
        <dbReference type="ARBA" id="ARBA00006992"/>
    </source>
</evidence>
<geneLocation type="plasmid" evidence="4 5">
    <name>pBAR3</name>
</geneLocation>
<name>A0ABM7G9N4_9SPHN</name>
<evidence type="ECO:0000259" key="2">
    <source>
        <dbReference type="Pfam" id="PF13871"/>
    </source>
</evidence>
<dbReference type="Pfam" id="PF13872">
    <property type="entry name" value="AAA_34"/>
    <property type="match status" value="1"/>
</dbReference>
<keyword evidence="4" id="KW-0808">Transferase</keyword>
<evidence type="ECO:0000313" key="5">
    <source>
        <dbReference type="Proteomes" id="UP001059971"/>
    </source>
</evidence>
<dbReference type="GO" id="GO:0008168">
    <property type="term" value="F:methyltransferase activity"/>
    <property type="evidence" value="ECO:0007669"/>
    <property type="project" value="UniProtKB-KW"/>
</dbReference>
<evidence type="ECO:0000259" key="3">
    <source>
        <dbReference type="Pfam" id="PF13872"/>
    </source>
</evidence>
<keyword evidence="4" id="KW-0489">Methyltransferase</keyword>
<dbReference type="InterPro" id="IPR026937">
    <property type="entry name" value="SBNO_Helicase_C_dom"/>
</dbReference>